<name>A0A6J5NQQ5_9CAUD</name>
<gene>
    <name evidence="1" type="ORF">UFOVP783_17</name>
</gene>
<dbReference type="EMBL" id="LR796738">
    <property type="protein sequence ID" value="CAB4162100.1"/>
    <property type="molecule type" value="Genomic_DNA"/>
</dbReference>
<protein>
    <submittedName>
        <fullName evidence="1">Uncharacterized protein</fullName>
    </submittedName>
</protein>
<reference evidence="1" key="1">
    <citation type="submission" date="2020-04" db="EMBL/GenBank/DDBJ databases">
        <authorList>
            <person name="Chiriac C."/>
            <person name="Salcher M."/>
            <person name="Ghai R."/>
            <person name="Kavagutti S V."/>
        </authorList>
    </citation>
    <scope>NUCLEOTIDE SEQUENCE</scope>
</reference>
<proteinExistence type="predicted"/>
<evidence type="ECO:0000313" key="1">
    <source>
        <dbReference type="EMBL" id="CAB4162100.1"/>
    </source>
</evidence>
<accession>A0A6J5NQQ5</accession>
<organism evidence="1">
    <name type="scientific">uncultured Caudovirales phage</name>
    <dbReference type="NCBI Taxonomy" id="2100421"/>
    <lineage>
        <taxon>Viruses</taxon>
        <taxon>Duplodnaviria</taxon>
        <taxon>Heunggongvirae</taxon>
        <taxon>Uroviricota</taxon>
        <taxon>Caudoviricetes</taxon>
        <taxon>Peduoviridae</taxon>
        <taxon>Maltschvirus</taxon>
        <taxon>Maltschvirus maltsch</taxon>
    </lineage>
</organism>
<sequence>MDAPILTPIAEAVATLTKAEQTLAQIEAVLPVYTKFELEAMDLADRLDTLVRDFHEEVAAILAEAQTLGVKLGISADDA</sequence>